<evidence type="ECO:0000313" key="1">
    <source>
        <dbReference type="EMBL" id="KAF9699406.1"/>
    </source>
</evidence>
<reference evidence="1" key="1">
    <citation type="submission" date="2018-12" db="EMBL/GenBank/DDBJ databases">
        <authorList>
            <person name="Syme R.A."/>
            <person name="Farfan-Caceres L."/>
            <person name="Lichtenzveig J."/>
        </authorList>
    </citation>
    <scope>NUCLEOTIDE SEQUENCE</scope>
    <source>
        <strain evidence="1">Al4</strain>
    </source>
</reference>
<dbReference type="Proteomes" id="UP000651452">
    <property type="component" value="Unassembled WGS sequence"/>
</dbReference>
<dbReference type="PANTHER" id="PTHR37540">
    <property type="entry name" value="TRANSCRIPTION FACTOR (ACR-2), PUTATIVE-RELATED-RELATED"/>
    <property type="match status" value="1"/>
</dbReference>
<dbReference type="OrthoDB" id="4159781at2759"/>
<organism evidence="1 2">
    <name type="scientific">Ascochyta lentis</name>
    <dbReference type="NCBI Taxonomy" id="205686"/>
    <lineage>
        <taxon>Eukaryota</taxon>
        <taxon>Fungi</taxon>
        <taxon>Dikarya</taxon>
        <taxon>Ascomycota</taxon>
        <taxon>Pezizomycotina</taxon>
        <taxon>Dothideomycetes</taxon>
        <taxon>Pleosporomycetidae</taxon>
        <taxon>Pleosporales</taxon>
        <taxon>Pleosporineae</taxon>
        <taxon>Didymellaceae</taxon>
        <taxon>Ascochyta</taxon>
    </lineage>
</organism>
<evidence type="ECO:0008006" key="3">
    <source>
        <dbReference type="Google" id="ProtNLM"/>
    </source>
</evidence>
<comment type="caution">
    <text evidence="1">The sequence shown here is derived from an EMBL/GenBank/DDBJ whole genome shotgun (WGS) entry which is preliminary data.</text>
</comment>
<protein>
    <recommendedName>
        <fullName evidence="3">Transcription factor domain-containing protein</fullName>
    </recommendedName>
</protein>
<name>A0A8H7J9A3_9PLEO</name>
<proteinExistence type="predicted"/>
<dbReference type="EMBL" id="RZGK01000004">
    <property type="protein sequence ID" value="KAF9699406.1"/>
    <property type="molecule type" value="Genomic_DNA"/>
</dbReference>
<evidence type="ECO:0000313" key="2">
    <source>
        <dbReference type="Proteomes" id="UP000651452"/>
    </source>
</evidence>
<sequence length="383" mass="42428">MEDRTAPISDANLGAVFNLLTVEESLRIPHFKDEVLYEQPNAHLNGLWEMLKLRGGLGAISTNRTLQAFILWHSTAHAIAAFDSPNPATLEYIRTANYPCHPPGYYSRRSRHLVDLCQQAGLAASLIELLDSVLVLAADLSAWYGDPRSPLDALEIQNFSCALECLLLAWIREREPLVTPLESALCVTLIIFTIRTTEALKQKSDIHHLHFVASKRLESALNCTTHADWRPCPDLLLWILSIGTISAEGSAQSAWFVNQTSLACAVFQIDSAEALLERLHLCGWVSYKLDESVHRLWSKIIHARLRSYPSALSPYIDNAESPPRPLQNGINESEFTDWHTADWAAIIAAMPTQESDLSNVGVSWTTATATGFDDAFGGALTDL</sequence>
<dbReference type="AlphaFoldDB" id="A0A8H7J9A3"/>
<gene>
    <name evidence="1" type="ORF">EKO04_002327</name>
</gene>
<reference evidence="1" key="2">
    <citation type="submission" date="2020-09" db="EMBL/GenBank/DDBJ databases">
        <title>Reference genome assembly for Australian Ascochyta lentis isolate Al4.</title>
        <authorList>
            <person name="Lee R.C."/>
            <person name="Farfan-Caceres L.M."/>
            <person name="Debler J.W."/>
            <person name="Williams A.H."/>
            <person name="Henares B.M."/>
        </authorList>
    </citation>
    <scope>NUCLEOTIDE SEQUENCE</scope>
    <source>
        <strain evidence="1">Al4</strain>
    </source>
</reference>
<dbReference type="PANTHER" id="PTHR37540:SF5">
    <property type="entry name" value="TRANSCRIPTION FACTOR DOMAIN-CONTAINING PROTEIN"/>
    <property type="match status" value="1"/>
</dbReference>
<accession>A0A8H7J9A3</accession>
<keyword evidence="2" id="KW-1185">Reference proteome</keyword>